<reference evidence="1" key="1">
    <citation type="submission" date="2014-09" db="EMBL/GenBank/DDBJ databases">
        <authorList>
            <person name="Magalhaes I.L.F."/>
            <person name="Oliveira U."/>
            <person name="Santos F.R."/>
            <person name="Vidigal T.H.D.A."/>
            <person name="Brescovit A.D."/>
            <person name="Santos A.J."/>
        </authorList>
    </citation>
    <scope>NUCLEOTIDE SEQUENCE</scope>
    <source>
        <tissue evidence="1">Shoot tissue taken approximately 20 cm above the soil surface</tissue>
    </source>
</reference>
<protein>
    <submittedName>
        <fullName evidence="1">Uncharacterized protein</fullName>
    </submittedName>
</protein>
<proteinExistence type="predicted"/>
<evidence type="ECO:0000313" key="1">
    <source>
        <dbReference type="EMBL" id="JAD96821.1"/>
    </source>
</evidence>
<reference evidence="1" key="2">
    <citation type="journal article" date="2015" name="Data Brief">
        <title>Shoot transcriptome of the giant reed, Arundo donax.</title>
        <authorList>
            <person name="Barrero R.A."/>
            <person name="Guerrero F.D."/>
            <person name="Moolhuijzen P."/>
            <person name="Goolsby J.A."/>
            <person name="Tidwell J."/>
            <person name="Bellgard S.E."/>
            <person name="Bellgard M.I."/>
        </authorList>
    </citation>
    <scope>NUCLEOTIDE SEQUENCE</scope>
    <source>
        <tissue evidence="1">Shoot tissue taken approximately 20 cm above the soil surface</tissue>
    </source>
</reference>
<organism evidence="1">
    <name type="scientific">Arundo donax</name>
    <name type="common">Giant reed</name>
    <name type="synonym">Donax arundinaceus</name>
    <dbReference type="NCBI Taxonomy" id="35708"/>
    <lineage>
        <taxon>Eukaryota</taxon>
        <taxon>Viridiplantae</taxon>
        <taxon>Streptophyta</taxon>
        <taxon>Embryophyta</taxon>
        <taxon>Tracheophyta</taxon>
        <taxon>Spermatophyta</taxon>
        <taxon>Magnoliopsida</taxon>
        <taxon>Liliopsida</taxon>
        <taxon>Poales</taxon>
        <taxon>Poaceae</taxon>
        <taxon>PACMAD clade</taxon>
        <taxon>Arundinoideae</taxon>
        <taxon>Arundineae</taxon>
        <taxon>Arundo</taxon>
    </lineage>
</organism>
<name>A0A0A9E9U3_ARUDO</name>
<accession>A0A0A9E9U3</accession>
<dbReference type="EMBL" id="GBRH01201074">
    <property type="protein sequence ID" value="JAD96821.1"/>
    <property type="molecule type" value="Transcribed_RNA"/>
</dbReference>
<dbReference type="AlphaFoldDB" id="A0A0A9E9U3"/>
<sequence>MLSVTKNEIFSIITSNISTAFLQQMVCESNVSWNISLHLSLK</sequence>